<accession>A0A7C5IZA3</accession>
<dbReference type="Proteomes" id="UP000886100">
    <property type="component" value="Unassembled WGS sequence"/>
</dbReference>
<protein>
    <submittedName>
        <fullName evidence="2">DUF190 domain-containing protein</fullName>
    </submittedName>
</protein>
<reference evidence="2" key="1">
    <citation type="journal article" date="2020" name="mSystems">
        <title>Genome- and Community-Level Interaction Insights into Carbon Utilization and Element Cycling Functions of Hydrothermarchaeota in Hydrothermal Sediment.</title>
        <authorList>
            <person name="Zhou Z."/>
            <person name="Liu Y."/>
            <person name="Xu W."/>
            <person name="Pan J."/>
            <person name="Luo Z.H."/>
            <person name="Li M."/>
        </authorList>
    </citation>
    <scope>NUCLEOTIDE SEQUENCE [LARGE SCALE GENOMIC DNA]</scope>
    <source>
        <strain evidence="2">HyVt-535</strain>
    </source>
</reference>
<dbReference type="PANTHER" id="PTHR35983">
    <property type="entry name" value="UPF0166 PROTEIN TM_0021"/>
    <property type="match status" value="1"/>
</dbReference>
<sequence>MTDEVTMVRIYCTEGEHRMKETLRYLHDVEKVAGVTAFRGVAGFGRSGKMHTASLLDLSLDMPVVIEFFDRPEKVAAVVEHLRNEIDPGHLVYWTARTNLDS</sequence>
<dbReference type="SUPFAM" id="SSF54913">
    <property type="entry name" value="GlnB-like"/>
    <property type="match status" value="1"/>
</dbReference>
<proteinExistence type="inferred from homology"/>
<organism evidence="2">
    <name type="scientific">Thiolapillus brandeum</name>
    <dbReference type="NCBI Taxonomy" id="1076588"/>
    <lineage>
        <taxon>Bacteria</taxon>
        <taxon>Pseudomonadati</taxon>
        <taxon>Pseudomonadota</taxon>
        <taxon>Gammaproteobacteria</taxon>
        <taxon>Chromatiales</taxon>
        <taxon>Sedimenticolaceae</taxon>
        <taxon>Thiolapillus</taxon>
    </lineage>
</organism>
<gene>
    <name evidence="2" type="ORF">ENJ98_04780</name>
</gene>
<dbReference type="InterPro" id="IPR015867">
    <property type="entry name" value="N-reg_PII/ATP_PRibTrfase_C"/>
</dbReference>
<name>A0A7C5IZA3_9GAMM</name>
<evidence type="ECO:0000256" key="1">
    <source>
        <dbReference type="ARBA" id="ARBA00010554"/>
    </source>
</evidence>
<dbReference type="InterPro" id="IPR011322">
    <property type="entry name" value="N-reg_PII-like_a/b"/>
</dbReference>
<dbReference type="Pfam" id="PF02641">
    <property type="entry name" value="DUF190"/>
    <property type="match status" value="1"/>
</dbReference>
<dbReference type="InterPro" id="IPR003793">
    <property type="entry name" value="UPF0166"/>
</dbReference>
<dbReference type="EMBL" id="DROM01000287">
    <property type="protein sequence ID" value="HHH13531.1"/>
    <property type="molecule type" value="Genomic_DNA"/>
</dbReference>
<comment type="similarity">
    <text evidence="1">Belongs to the UPF0166 family.</text>
</comment>
<evidence type="ECO:0000313" key="2">
    <source>
        <dbReference type="EMBL" id="HHH13531.1"/>
    </source>
</evidence>
<dbReference type="AlphaFoldDB" id="A0A7C5IZA3"/>
<dbReference type="Gene3D" id="3.30.70.120">
    <property type="match status" value="1"/>
</dbReference>
<dbReference type="PANTHER" id="PTHR35983:SF1">
    <property type="entry name" value="UPF0166 PROTEIN TM_0021"/>
    <property type="match status" value="1"/>
</dbReference>
<comment type="caution">
    <text evidence="2">The sequence shown here is derived from an EMBL/GenBank/DDBJ whole genome shotgun (WGS) entry which is preliminary data.</text>
</comment>